<feature type="transmembrane region" description="Helical" evidence="1">
    <location>
        <begin position="90"/>
        <end position="111"/>
    </location>
</feature>
<dbReference type="Pfam" id="PF10318">
    <property type="entry name" value="7TM_GPCR_Srh"/>
    <property type="match status" value="1"/>
</dbReference>
<keyword evidence="1" id="KW-0812">Transmembrane</keyword>
<evidence type="ECO:0000313" key="2">
    <source>
        <dbReference type="EMBL" id="GMS82938.1"/>
    </source>
</evidence>
<dbReference type="AlphaFoldDB" id="A0AAV5SJ53"/>
<dbReference type="EMBL" id="BTSX01000002">
    <property type="protein sequence ID" value="GMS82939.1"/>
    <property type="molecule type" value="Genomic_DNA"/>
</dbReference>
<name>A0AAV5SJ53_9BILA</name>
<evidence type="ECO:0000256" key="1">
    <source>
        <dbReference type="SAM" id="Phobius"/>
    </source>
</evidence>
<evidence type="ECO:0000313" key="3">
    <source>
        <dbReference type="EMBL" id="GMS82939.1"/>
    </source>
</evidence>
<feature type="non-terminal residue" evidence="3">
    <location>
        <position position="127"/>
    </location>
</feature>
<keyword evidence="4" id="KW-1185">Reference proteome</keyword>
<feature type="transmembrane region" description="Helical" evidence="1">
    <location>
        <begin position="50"/>
        <end position="70"/>
    </location>
</feature>
<keyword evidence="1" id="KW-1133">Transmembrane helix</keyword>
<feature type="transmembrane region" description="Helical" evidence="1">
    <location>
        <begin position="20"/>
        <end position="38"/>
    </location>
</feature>
<dbReference type="PANTHER" id="PTHR37971">
    <property type="entry name" value="ANTIBACTERIAL FACTOR-RELATED PEPTIDE 1-RELATED"/>
    <property type="match status" value="1"/>
</dbReference>
<dbReference type="PANTHER" id="PTHR37971:SF1">
    <property type="entry name" value="ANTIBACTERIAL FACTOR-RELATED PEPTIDE 1-RELATED"/>
    <property type="match status" value="1"/>
</dbReference>
<keyword evidence="1" id="KW-0472">Membrane</keyword>
<protein>
    <recommendedName>
        <fullName evidence="5">G protein-coupled receptor</fullName>
    </recommendedName>
</protein>
<gene>
    <name evidence="2" type="ORF">PENTCL1PPCAC_5113</name>
    <name evidence="3" type="ORF">PENTCL1PPCAC_5114</name>
</gene>
<reference evidence="3" key="1">
    <citation type="submission" date="2023-10" db="EMBL/GenBank/DDBJ databases">
        <title>Genome assembly of Pristionchus species.</title>
        <authorList>
            <person name="Yoshida K."/>
            <person name="Sommer R.J."/>
        </authorList>
    </citation>
    <scope>NUCLEOTIDE SEQUENCE</scope>
    <source>
        <strain evidence="3">RS0144</strain>
    </source>
</reference>
<accession>A0AAV5SJ53</accession>
<evidence type="ECO:0008006" key="5">
    <source>
        <dbReference type="Google" id="ProtNLM"/>
    </source>
</evidence>
<dbReference type="Proteomes" id="UP001432027">
    <property type="component" value="Unassembled WGS sequence"/>
</dbReference>
<dbReference type="EMBL" id="BTSX01000002">
    <property type="protein sequence ID" value="GMS82938.1"/>
    <property type="molecule type" value="Genomic_DNA"/>
</dbReference>
<evidence type="ECO:0000313" key="4">
    <source>
        <dbReference type="Proteomes" id="UP001432027"/>
    </source>
</evidence>
<organism evidence="3 4">
    <name type="scientific">Pristionchus entomophagus</name>
    <dbReference type="NCBI Taxonomy" id="358040"/>
    <lineage>
        <taxon>Eukaryota</taxon>
        <taxon>Metazoa</taxon>
        <taxon>Ecdysozoa</taxon>
        <taxon>Nematoda</taxon>
        <taxon>Chromadorea</taxon>
        <taxon>Rhabditida</taxon>
        <taxon>Rhabditina</taxon>
        <taxon>Diplogasteromorpha</taxon>
        <taxon>Diplogasteroidea</taxon>
        <taxon>Neodiplogasteridae</taxon>
        <taxon>Pristionchus</taxon>
    </lineage>
</organism>
<comment type="caution">
    <text evidence="3">The sequence shown here is derived from an EMBL/GenBank/DDBJ whole genome shotgun (WGS) entry which is preliminary data.</text>
</comment>
<proteinExistence type="predicted"/>
<sequence length="127" mass="14334">MSREVFLSLETEQTLLLCERILFVFSSFLNAAALFCLIRETPPHQAQIRTYLLFIQATVIATDVYFCVLFEPFPVLQVFAGYCVGLLCRFAQPTIVVMVGAMGASILLCSIHRHQSIVTRGRWSLSQ</sequence>
<dbReference type="GO" id="GO:0098542">
    <property type="term" value="P:defense response to other organism"/>
    <property type="evidence" value="ECO:0007669"/>
    <property type="project" value="InterPro"/>
</dbReference>
<dbReference type="InterPro" id="IPR019422">
    <property type="entry name" value="7TM_GPCR_serpentine_rcpt_Srh"/>
</dbReference>
<dbReference type="InterPro" id="IPR031770">
    <property type="entry name" value="Abf-1/2"/>
</dbReference>